<feature type="region of interest" description="Disordered" evidence="1">
    <location>
        <begin position="1"/>
        <end position="45"/>
    </location>
</feature>
<dbReference type="OrthoDB" id="5230585at2759"/>
<proteinExistence type="predicted"/>
<reference evidence="2" key="1">
    <citation type="journal article" date="2020" name="Stud. Mycol.">
        <title>101 Dothideomycetes genomes: a test case for predicting lifestyles and emergence of pathogens.</title>
        <authorList>
            <person name="Haridas S."/>
            <person name="Albert R."/>
            <person name="Binder M."/>
            <person name="Bloem J."/>
            <person name="Labutti K."/>
            <person name="Salamov A."/>
            <person name="Andreopoulos B."/>
            <person name="Baker S."/>
            <person name="Barry K."/>
            <person name="Bills G."/>
            <person name="Bluhm B."/>
            <person name="Cannon C."/>
            <person name="Castanera R."/>
            <person name="Culley D."/>
            <person name="Daum C."/>
            <person name="Ezra D."/>
            <person name="Gonzalez J."/>
            <person name="Henrissat B."/>
            <person name="Kuo A."/>
            <person name="Liang C."/>
            <person name="Lipzen A."/>
            <person name="Lutzoni F."/>
            <person name="Magnuson J."/>
            <person name="Mondo S."/>
            <person name="Nolan M."/>
            <person name="Ohm R."/>
            <person name="Pangilinan J."/>
            <person name="Park H.-J."/>
            <person name="Ramirez L."/>
            <person name="Alfaro M."/>
            <person name="Sun H."/>
            <person name="Tritt A."/>
            <person name="Yoshinaga Y."/>
            <person name="Zwiers L.-H."/>
            <person name="Turgeon B."/>
            <person name="Goodwin S."/>
            <person name="Spatafora J."/>
            <person name="Crous P."/>
            <person name="Grigoriev I."/>
        </authorList>
    </citation>
    <scope>NUCLEOTIDE SEQUENCE</scope>
    <source>
        <strain evidence="2">CBS 627.86</strain>
    </source>
</reference>
<name>A0A6A5Z1J8_9PLEO</name>
<dbReference type="AlphaFoldDB" id="A0A6A5Z1J8"/>
<sequence>MRAIRRLAHQSSAQPPENQNPFSRLRSIKPPQIRRNSLSEKSSNGVPKKAYDFEAVYDADAVKSEYVLTKERLKIAQAELITARQTNKVDLRDIYGKERRINVEPETELMIDVNGIFQLADENPTTIEDAGSNLYKGFRYCPFLLGEVPENVPEPKYQIEEIKSKIKGWQEQWEKSKYPKFFDDFLKQNRKRVQKIDKVICFDLGWLELPRGSYLQHAQNAYIRHLAARHIANVIGGLQANDNSERAEENKTIQILAQDVYYTEYSSSLVKELGIKIADFKLAEGLDHVTENSFVIFLNVPDLVMQACIHLTGGKGPAGMLTVQRTEDHERQWAAKKLSERSRKDIGPWITSKELGYRNRCIRKTLEADPETPWFDVKEYSFAEEPHDAAEANRLRMERRVPVELLIR</sequence>
<dbReference type="EMBL" id="ML977330">
    <property type="protein sequence ID" value="KAF2112727.1"/>
    <property type="molecule type" value="Genomic_DNA"/>
</dbReference>
<organism evidence="2 3">
    <name type="scientific">Lophiotrema nucula</name>
    <dbReference type="NCBI Taxonomy" id="690887"/>
    <lineage>
        <taxon>Eukaryota</taxon>
        <taxon>Fungi</taxon>
        <taxon>Dikarya</taxon>
        <taxon>Ascomycota</taxon>
        <taxon>Pezizomycotina</taxon>
        <taxon>Dothideomycetes</taxon>
        <taxon>Pleosporomycetidae</taxon>
        <taxon>Pleosporales</taxon>
        <taxon>Lophiotremataceae</taxon>
        <taxon>Lophiotrema</taxon>
    </lineage>
</organism>
<dbReference type="PANTHER" id="PTHR42080:SF1">
    <property type="entry name" value="SRR1-LIKE DOMAIN-CONTAINING PROTEIN"/>
    <property type="match status" value="1"/>
</dbReference>
<dbReference type="PANTHER" id="PTHR42080">
    <property type="entry name" value="SRR1 DOMAIN-CONTAINING PROTEIN"/>
    <property type="match status" value="1"/>
</dbReference>
<accession>A0A6A5Z1J8</accession>
<evidence type="ECO:0000313" key="3">
    <source>
        <dbReference type="Proteomes" id="UP000799770"/>
    </source>
</evidence>
<keyword evidence="3" id="KW-1185">Reference proteome</keyword>
<feature type="compositionally biased region" description="Polar residues" evidence="1">
    <location>
        <begin position="9"/>
        <end position="22"/>
    </location>
</feature>
<gene>
    <name evidence="2" type="ORF">BDV96DRAFT_664401</name>
</gene>
<evidence type="ECO:0000313" key="2">
    <source>
        <dbReference type="EMBL" id="KAF2112727.1"/>
    </source>
</evidence>
<protein>
    <recommendedName>
        <fullName evidence="4">SRR1-like domain-containing protein</fullName>
    </recommendedName>
</protein>
<evidence type="ECO:0008006" key="4">
    <source>
        <dbReference type="Google" id="ProtNLM"/>
    </source>
</evidence>
<feature type="compositionally biased region" description="Polar residues" evidence="1">
    <location>
        <begin position="34"/>
        <end position="45"/>
    </location>
</feature>
<evidence type="ECO:0000256" key="1">
    <source>
        <dbReference type="SAM" id="MobiDB-lite"/>
    </source>
</evidence>
<dbReference type="Proteomes" id="UP000799770">
    <property type="component" value="Unassembled WGS sequence"/>
</dbReference>